<evidence type="ECO:0000313" key="1">
    <source>
        <dbReference type="EMBL" id="OQD46182.1"/>
    </source>
</evidence>
<dbReference type="RefSeq" id="WP_070066647.1">
    <property type="nucleotide sequence ID" value="NZ_MJUW02000054.1"/>
</dbReference>
<organism evidence="1 2">
    <name type="scientific">Candidatus Brocadia sapporoensis</name>
    <dbReference type="NCBI Taxonomy" id="392547"/>
    <lineage>
        <taxon>Bacteria</taxon>
        <taxon>Pseudomonadati</taxon>
        <taxon>Planctomycetota</taxon>
        <taxon>Candidatus Brocadiia</taxon>
        <taxon>Candidatus Brocadiales</taxon>
        <taxon>Candidatus Brocadiaceae</taxon>
        <taxon>Candidatus Brocadia</taxon>
    </lineage>
</organism>
<evidence type="ECO:0000313" key="2">
    <source>
        <dbReference type="Proteomes" id="UP000242219"/>
    </source>
</evidence>
<name>A0A1V6M1A3_9BACT</name>
<protein>
    <submittedName>
        <fullName evidence="1">Uncharacterized protein</fullName>
    </submittedName>
</protein>
<sequence length="176" mass="20321">MDKEFLEKLNSVTEWKQVDEKGEQMKFALSFSNEGEGLVKIETAKGGFVYKLKQLNELFSPGNDKTPVIVWKDQRYMPLLYTIERAIKKVYEECSYRLTDSDVIPALKALAVKSESVSKNSISKSINQELRLQLSTNDFSRQEVKMAIRRILNSAERHNKHRGLRGYLDFIVKCVP</sequence>
<proteinExistence type="predicted"/>
<gene>
    <name evidence="1" type="ORF">BIY37_04590</name>
</gene>
<comment type="caution">
    <text evidence="1">The sequence shown here is derived from an EMBL/GenBank/DDBJ whole genome shotgun (WGS) entry which is preliminary data.</text>
</comment>
<keyword evidence="2" id="KW-1185">Reference proteome</keyword>
<dbReference type="EMBL" id="MJUW02000054">
    <property type="protein sequence ID" value="OQD46182.1"/>
    <property type="molecule type" value="Genomic_DNA"/>
</dbReference>
<dbReference type="AlphaFoldDB" id="A0A1V6M1A3"/>
<reference evidence="1 2" key="1">
    <citation type="journal article" date="2016" name="Genome Announc.">
        <title>Draft Genome Sequence of the Anaerobic Ammonium-Oxidizing Bacterium 'Candidatus Brocadia sp. 40'.</title>
        <authorList>
            <person name="Ali M."/>
            <person name="Haroon M.F."/>
            <person name="Narita Y."/>
            <person name="Zhang L."/>
            <person name="Rangel Shaw D."/>
            <person name="Okabe S."/>
            <person name="Saikaly P.E."/>
        </authorList>
    </citation>
    <scope>NUCLEOTIDE SEQUENCE [LARGE SCALE GENOMIC DNA]</scope>
    <source>
        <strain evidence="1 2">40</strain>
    </source>
</reference>
<accession>A0A1V6M1A3</accession>
<dbReference type="Proteomes" id="UP000242219">
    <property type="component" value="Unassembled WGS sequence"/>
</dbReference>